<dbReference type="EMBL" id="AAZO01000880">
    <property type="status" value="NOT_ANNOTATED_CDS"/>
    <property type="molecule type" value="Genomic_DNA"/>
</dbReference>
<dbReference type="VEuPathDB" id="VectorBase:PHUM073180"/>
<dbReference type="Proteomes" id="UP000009046">
    <property type="component" value="Unassembled WGS sequence"/>
</dbReference>
<dbReference type="CTD" id="8231256"/>
<dbReference type="SUPFAM" id="SSF47072">
    <property type="entry name" value="Cysteine alpha-hairpin motif"/>
    <property type="match status" value="1"/>
</dbReference>
<reference evidence="1" key="1">
    <citation type="submission" date="2007-04" db="EMBL/GenBank/DDBJ databases">
        <title>Annotation of Pediculus humanus corporis strain USDA.</title>
        <authorList>
            <person name="Kirkness E."/>
            <person name="Hannick L."/>
            <person name="Hass B."/>
            <person name="Bruggner R."/>
            <person name="Lawson D."/>
            <person name="Bidwell S."/>
            <person name="Joardar V."/>
            <person name="Caler E."/>
            <person name="Walenz B."/>
            <person name="Inman J."/>
            <person name="Schobel S."/>
            <person name="Galinsky K."/>
            <person name="Amedeo P."/>
            <person name="Strausberg R."/>
        </authorList>
    </citation>
    <scope>NUCLEOTIDE SEQUENCE</scope>
    <source>
        <strain evidence="1">USDA</strain>
    </source>
</reference>
<dbReference type="KEGG" id="phu:Phum_PHUM073180"/>
<keyword evidence="3" id="KW-1185">Reference proteome</keyword>
<evidence type="ECO:0008006" key="4">
    <source>
        <dbReference type="Google" id="ProtNLM"/>
    </source>
</evidence>
<sequence length="55" mass="6200">MKANGFQDTACQKVIDELIKCCRIWKAESLVCSGIDISKEIKDDKPSEKEANIKK</sequence>
<evidence type="ECO:0000313" key="1">
    <source>
        <dbReference type="EMBL" id="EEB10857.1"/>
    </source>
</evidence>
<dbReference type="HOGENOM" id="CLU_3034758_0_0_1"/>
<protein>
    <recommendedName>
        <fullName evidence="4">Cx9C motif-containing protein 4, mitochondrial</fullName>
    </recommendedName>
</protein>
<name>E0VBV1_PEDHC</name>
<evidence type="ECO:0000313" key="3">
    <source>
        <dbReference type="Proteomes" id="UP000009046"/>
    </source>
</evidence>
<evidence type="ECO:0000313" key="2">
    <source>
        <dbReference type="EnsemblMetazoa" id="PHUM073180-PA"/>
    </source>
</evidence>
<proteinExistence type="predicted"/>
<dbReference type="FunCoup" id="E0VBV1">
    <property type="interactions" value="12"/>
</dbReference>
<dbReference type="InParanoid" id="E0VBV1"/>
<dbReference type="RefSeq" id="XP_002423595.1">
    <property type="nucleotide sequence ID" value="XM_002423550.1"/>
</dbReference>
<gene>
    <name evidence="2" type="primary">8231256</name>
    <name evidence="1" type="ORF">Phum_PHUM073180</name>
</gene>
<dbReference type="Gene3D" id="1.10.287.1130">
    <property type="entry name" value="CytochromE C oxidase copper chaperone"/>
    <property type="match status" value="1"/>
</dbReference>
<organism>
    <name type="scientific">Pediculus humanus subsp. corporis</name>
    <name type="common">Body louse</name>
    <dbReference type="NCBI Taxonomy" id="121224"/>
    <lineage>
        <taxon>Eukaryota</taxon>
        <taxon>Metazoa</taxon>
        <taxon>Ecdysozoa</taxon>
        <taxon>Arthropoda</taxon>
        <taxon>Hexapoda</taxon>
        <taxon>Insecta</taxon>
        <taxon>Pterygota</taxon>
        <taxon>Neoptera</taxon>
        <taxon>Paraneoptera</taxon>
        <taxon>Psocodea</taxon>
        <taxon>Troctomorpha</taxon>
        <taxon>Phthiraptera</taxon>
        <taxon>Anoplura</taxon>
        <taxon>Pediculidae</taxon>
        <taxon>Pediculus</taxon>
    </lineage>
</organism>
<dbReference type="InterPro" id="IPR027179">
    <property type="entry name" value="CMC4"/>
</dbReference>
<accession>E0VBV1</accession>
<reference evidence="1" key="2">
    <citation type="submission" date="2007-04" db="EMBL/GenBank/DDBJ databases">
        <title>The genome of the human body louse.</title>
        <authorList>
            <consortium name="The Human Body Louse Genome Consortium"/>
            <person name="Kirkness E."/>
            <person name="Walenz B."/>
            <person name="Hass B."/>
            <person name="Bruggner R."/>
            <person name="Strausberg R."/>
        </authorList>
    </citation>
    <scope>NUCLEOTIDE SEQUENCE</scope>
    <source>
        <strain evidence="1">USDA</strain>
    </source>
</reference>
<dbReference type="EMBL" id="DS235042">
    <property type="protein sequence ID" value="EEB10857.1"/>
    <property type="molecule type" value="Genomic_DNA"/>
</dbReference>
<dbReference type="OrthoDB" id="13601at2759"/>
<dbReference type="AlphaFoldDB" id="E0VBV1"/>
<dbReference type="Pfam" id="PF08991">
    <property type="entry name" value="CMC4"/>
    <property type="match status" value="1"/>
</dbReference>
<dbReference type="GeneID" id="8231256"/>
<dbReference type="InterPro" id="IPR009069">
    <property type="entry name" value="Cys_alpha_HP_mot_SF"/>
</dbReference>
<reference evidence="2" key="3">
    <citation type="submission" date="2021-02" db="UniProtKB">
        <authorList>
            <consortium name="EnsemblMetazoa"/>
        </authorList>
    </citation>
    <scope>IDENTIFICATION</scope>
    <source>
        <strain evidence="2">USDA</strain>
    </source>
</reference>
<dbReference type="EnsemblMetazoa" id="PHUM073180-RA">
    <property type="protein sequence ID" value="PHUM073180-PA"/>
    <property type="gene ID" value="PHUM073180"/>
</dbReference>